<dbReference type="Proteomes" id="UP000030013">
    <property type="component" value="Unassembled WGS sequence"/>
</dbReference>
<reference evidence="2 3" key="1">
    <citation type="submission" date="2013-08" db="EMBL/GenBank/DDBJ databases">
        <title>The genome sequence of Knoellia aerolata.</title>
        <authorList>
            <person name="Zhu W."/>
            <person name="Wang G."/>
        </authorList>
    </citation>
    <scope>NUCLEOTIDE SEQUENCE [LARGE SCALE GENOMIC DNA]</scope>
    <source>
        <strain evidence="2 3">DSM 18566</strain>
    </source>
</reference>
<gene>
    <name evidence="2" type="ORF">N801_12295</name>
</gene>
<proteinExistence type="predicted"/>
<organism evidence="2 3">
    <name type="scientific">Knoellia aerolata DSM 18566</name>
    <dbReference type="NCBI Taxonomy" id="1385519"/>
    <lineage>
        <taxon>Bacteria</taxon>
        <taxon>Bacillati</taxon>
        <taxon>Actinomycetota</taxon>
        <taxon>Actinomycetes</taxon>
        <taxon>Micrococcales</taxon>
        <taxon>Intrasporangiaceae</taxon>
        <taxon>Knoellia</taxon>
    </lineage>
</organism>
<dbReference type="STRING" id="1385519.N801_12295"/>
<dbReference type="Pfam" id="PF12728">
    <property type="entry name" value="HTH_17"/>
    <property type="match status" value="1"/>
</dbReference>
<feature type="domain" description="Helix-turn-helix" evidence="1">
    <location>
        <begin position="6"/>
        <end position="54"/>
    </location>
</feature>
<dbReference type="InterPro" id="IPR010093">
    <property type="entry name" value="SinI_DNA-bd"/>
</dbReference>
<dbReference type="AlphaFoldDB" id="A0A0A0JUH2"/>
<evidence type="ECO:0000259" key="1">
    <source>
        <dbReference type="Pfam" id="PF12728"/>
    </source>
</evidence>
<dbReference type="GO" id="GO:0003677">
    <property type="term" value="F:DNA binding"/>
    <property type="evidence" value="ECO:0007669"/>
    <property type="project" value="InterPro"/>
</dbReference>
<keyword evidence="3" id="KW-1185">Reference proteome</keyword>
<dbReference type="OrthoDB" id="3789380at2"/>
<comment type="caution">
    <text evidence="2">The sequence shown here is derived from an EMBL/GenBank/DDBJ whole genome shotgun (WGS) entry which is preliminary data.</text>
</comment>
<sequence>MNDKYLYRVPEVAEYLSLSRSKVYVLLQTGALPSVRIDGSRRIRGEDVRAFVAALMTDAA</sequence>
<evidence type="ECO:0000313" key="3">
    <source>
        <dbReference type="Proteomes" id="UP000030013"/>
    </source>
</evidence>
<dbReference type="InterPro" id="IPR041657">
    <property type="entry name" value="HTH_17"/>
</dbReference>
<dbReference type="InterPro" id="IPR009061">
    <property type="entry name" value="DNA-bd_dom_put_sf"/>
</dbReference>
<dbReference type="EMBL" id="AVPL01000031">
    <property type="protein sequence ID" value="KGN40798.1"/>
    <property type="molecule type" value="Genomic_DNA"/>
</dbReference>
<dbReference type="NCBIfam" id="TIGR01764">
    <property type="entry name" value="excise"/>
    <property type="match status" value="1"/>
</dbReference>
<name>A0A0A0JUH2_9MICO</name>
<evidence type="ECO:0000313" key="2">
    <source>
        <dbReference type="EMBL" id="KGN40798.1"/>
    </source>
</evidence>
<protein>
    <submittedName>
        <fullName evidence="2">Excisionase</fullName>
    </submittedName>
</protein>
<accession>A0A0A0JUH2</accession>
<dbReference type="SUPFAM" id="SSF46955">
    <property type="entry name" value="Putative DNA-binding domain"/>
    <property type="match status" value="1"/>
</dbReference>
<dbReference type="RefSeq" id="WP_035937997.1">
    <property type="nucleotide sequence ID" value="NZ_AVPL01000031.1"/>
</dbReference>